<comment type="caution">
    <text evidence="4">The sequence shown here is derived from an EMBL/GenBank/DDBJ whole genome shotgun (WGS) entry which is preliminary data.</text>
</comment>
<feature type="domain" description="Glucose/Sorbosone dehydrogenase" evidence="3">
    <location>
        <begin position="98"/>
        <end position="415"/>
    </location>
</feature>
<feature type="compositionally biased region" description="Low complexity" evidence="1">
    <location>
        <begin position="19"/>
        <end position="48"/>
    </location>
</feature>
<dbReference type="PROSITE" id="PS51257">
    <property type="entry name" value="PROKAR_LIPOPROTEIN"/>
    <property type="match status" value="1"/>
</dbReference>
<feature type="region of interest" description="Disordered" evidence="1">
    <location>
        <begin position="19"/>
        <end position="85"/>
    </location>
</feature>
<protein>
    <submittedName>
        <fullName evidence="4">PQQ-dependent sugar dehydrogenase</fullName>
    </submittedName>
</protein>
<gene>
    <name evidence="4" type="ORF">ACFFN0_07610</name>
</gene>
<keyword evidence="2" id="KW-0732">Signal</keyword>
<evidence type="ECO:0000313" key="4">
    <source>
        <dbReference type="EMBL" id="MFB9731906.1"/>
    </source>
</evidence>
<dbReference type="SUPFAM" id="SSF50952">
    <property type="entry name" value="Soluble quinoprotein glucose dehydrogenase"/>
    <property type="match status" value="1"/>
</dbReference>
<keyword evidence="5" id="KW-1185">Reference proteome</keyword>
<reference evidence="4 5" key="1">
    <citation type="submission" date="2024-09" db="EMBL/GenBank/DDBJ databases">
        <authorList>
            <person name="Sun Q."/>
            <person name="Mori K."/>
        </authorList>
    </citation>
    <scope>NUCLEOTIDE SEQUENCE [LARGE SCALE GENOMIC DNA]</scope>
    <source>
        <strain evidence="4 5">JCM 12763</strain>
    </source>
</reference>
<dbReference type="Gene3D" id="2.120.10.30">
    <property type="entry name" value="TolB, C-terminal domain"/>
    <property type="match status" value="1"/>
</dbReference>
<dbReference type="EMBL" id="JBHMAX010000015">
    <property type="protein sequence ID" value="MFB9731906.1"/>
    <property type="molecule type" value="Genomic_DNA"/>
</dbReference>
<feature type="compositionally biased region" description="Low complexity" evidence="1">
    <location>
        <begin position="70"/>
        <end position="80"/>
    </location>
</feature>
<accession>A0ABV5V288</accession>
<dbReference type="InterPro" id="IPR011041">
    <property type="entry name" value="Quinoprot_gluc/sorb_DH_b-prop"/>
</dbReference>
<proteinExistence type="predicted"/>
<evidence type="ECO:0000259" key="3">
    <source>
        <dbReference type="Pfam" id="PF07995"/>
    </source>
</evidence>
<evidence type="ECO:0000256" key="1">
    <source>
        <dbReference type="SAM" id="MobiDB-lite"/>
    </source>
</evidence>
<sequence length="425" mass="43172">MRPVRATAVLVLLGALGVTGCSSTATPDPGTGTTPDPSASPGPAEDATAGGGSDAATDTDDAGTAGGGATEDAPTTGGTTVDPAVPPELDVEVVLDGLAIPWDVAPRPDGTVLVTERGGRLLAHRDGRTQEVATDLDHLFASGEAGLMGLAVEEDTVYLCHAWAPPDGPGDVRVTAHTLTEDLTSATLQDVVVDGIPLTSGRHSGCRLLLQDDGTLLVGTGDAADEANPQDLDSLGGKVLHVRTDGGAADPASAPPGADPRILTYGHRNVQGLAGQPGTGEIFSVEHGPAVDDEVNVLEPGANYGWAPGPGYDEGVPMTDLERFPDAVEAVWSSGDPTHATSGAAFLEGEAWGAWEGALAVAELKGSGMTVLTLDGREVVDEARVPELEGTYGRLRSVVLDDDGALWVTTSNGSDDVVLRVTPRG</sequence>
<dbReference type="PANTHER" id="PTHR19328">
    <property type="entry name" value="HEDGEHOG-INTERACTING PROTEIN"/>
    <property type="match status" value="1"/>
</dbReference>
<dbReference type="RefSeq" id="WP_238330228.1">
    <property type="nucleotide sequence ID" value="NZ_JBHMAX010000015.1"/>
</dbReference>
<dbReference type="InterPro" id="IPR012938">
    <property type="entry name" value="Glc/Sorbosone_DH"/>
</dbReference>
<dbReference type="Proteomes" id="UP001589613">
    <property type="component" value="Unassembled WGS sequence"/>
</dbReference>
<organism evidence="4 5">
    <name type="scientific">Ornithinimicrobium kibberense</name>
    <dbReference type="NCBI Taxonomy" id="282060"/>
    <lineage>
        <taxon>Bacteria</taxon>
        <taxon>Bacillati</taxon>
        <taxon>Actinomycetota</taxon>
        <taxon>Actinomycetes</taxon>
        <taxon>Micrococcales</taxon>
        <taxon>Ornithinimicrobiaceae</taxon>
        <taxon>Ornithinimicrobium</taxon>
    </lineage>
</organism>
<feature type="chain" id="PRO_5047419864" evidence="2">
    <location>
        <begin position="28"/>
        <end position="425"/>
    </location>
</feature>
<name>A0ABV5V288_9MICO</name>
<dbReference type="PANTHER" id="PTHR19328:SF13">
    <property type="entry name" value="HIPL1 PROTEIN"/>
    <property type="match status" value="1"/>
</dbReference>
<evidence type="ECO:0000313" key="5">
    <source>
        <dbReference type="Proteomes" id="UP001589613"/>
    </source>
</evidence>
<evidence type="ECO:0000256" key="2">
    <source>
        <dbReference type="SAM" id="SignalP"/>
    </source>
</evidence>
<dbReference type="Pfam" id="PF07995">
    <property type="entry name" value="GSDH"/>
    <property type="match status" value="1"/>
</dbReference>
<feature type="signal peptide" evidence="2">
    <location>
        <begin position="1"/>
        <end position="27"/>
    </location>
</feature>
<dbReference type="InterPro" id="IPR011042">
    <property type="entry name" value="6-blade_b-propeller_TolB-like"/>
</dbReference>